<dbReference type="Pfam" id="PF13041">
    <property type="entry name" value="PPR_2"/>
    <property type="match status" value="4"/>
</dbReference>
<evidence type="ECO:0000313" key="6">
    <source>
        <dbReference type="EMBL" id="JAU80775.1"/>
    </source>
</evidence>
<feature type="repeat" description="PPR" evidence="5">
    <location>
        <begin position="216"/>
        <end position="246"/>
    </location>
</feature>
<dbReference type="InterPro" id="IPR011990">
    <property type="entry name" value="TPR-like_helical_dom_sf"/>
</dbReference>
<dbReference type="AlphaFoldDB" id="A0A1J3IK72"/>
<dbReference type="InterPro" id="IPR046960">
    <property type="entry name" value="PPR_At4g14850-like_plant"/>
</dbReference>
<feature type="repeat" description="PPR" evidence="5">
    <location>
        <begin position="309"/>
        <end position="343"/>
    </location>
</feature>
<dbReference type="GO" id="GO:0009451">
    <property type="term" value="P:RNA modification"/>
    <property type="evidence" value="ECO:0007669"/>
    <property type="project" value="InterPro"/>
</dbReference>
<feature type="repeat" description="PPR" evidence="5">
    <location>
        <begin position="154"/>
        <end position="188"/>
    </location>
</feature>
<dbReference type="Pfam" id="PF01535">
    <property type="entry name" value="PPR"/>
    <property type="match status" value="4"/>
</dbReference>
<dbReference type="PANTHER" id="PTHR47926">
    <property type="entry name" value="PENTATRICOPEPTIDE REPEAT-CONTAINING PROTEIN"/>
    <property type="match status" value="1"/>
</dbReference>
<dbReference type="FunFam" id="1.25.40.10:FF:000125">
    <property type="entry name" value="Pentatricopeptide repeat-containing protein"/>
    <property type="match status" value="2"/>
</dbReference>
<feature type="repeat" description="PPR" evidence="5">
    <location>
        <begin position="123"/>
        <end position="153"/>
    </location>
</feature>
<comment type="subcellular location">
    <subcellularLocation>
        <location evidence="1">Mitochondrion</location>
    </subcellularLocation>
</comment>
<evidence type="ECO:0000256" key="1">
    <source>
        <dbReference type="ARBA" id="ARBA00004173"/>
    </source>
</evidence>
<dbReference type="InterPro" id="IPR046848">
    <property type="entry name" value="E_motif"/>
</dbReference>
<dbReference type="GO" id="GO:0003723">
    <property type="term" value="F:RNA binding"/>
    <property type="evidence" value="ECO:0007669"/>
    <property type="project" value="InterPro"/>
</dbReference>
<reference evidence="6" key="1">
    <citation type="submission" date="2016-07" db="EMBL/GenBank/DDBJ databases">
        <title>De novo transcriptome assembly of four accessions of the metal hyperaccumulator plant Noccaea caerulescens.</title>
        <authorList>
            <person name="Blande D."/>
            <person name="Halimaa P."/>
            <person name="Tervahauta A.I."/>
            <person name="Aarts M.G."/>
            <person name="Karenlampi S.O."/>
        </authorList>
    </citation>
    <scope>NUCLEOTIDE SEQUENCE</scope>
</reference>
<dbReference type="Gene3D" id="1.25.40.10">
    <property type="entry name" value="Tetratricopeptide repeat domain"/>
    <property type="match status" value="6"/>
</dbReference>
<dbReference type="FunFam" id="1.25.40.10:FF:001176">
    <property type="entry name" value="Pentatricopeptide repeat-containing protein At2g35030, mitochondrial"/>
    <property type="match status" value="1"/>
</dbReference>
<dbReference type="SUPFAM" id="SSF48452">
    <property type="entry name" value="TPR-like"/>
    <property type="match status" value="1"/>
</dbReference>
<accession>A0A1J3IK72</accession>
<dbReference type="PANTHER" id="PTHR47926:SF373">
    <property type="entry name" value="TETRATRICOPEPTIDE-LIKE HELICAL DOMAIN SUPERFAMILY, DYW DOMAIN-CONTAINING PROTEIN"/>
    <property type="match status" value="1"/>
</dbReference>
<keyword evidence="2" id="KW-0677">Repeat</keyword>
<dbReference type="InterPro" id="IPR002885">
    <property type="entry name" value="PPR_rpt"/>
</dbReference>
<organism evidence="6">
    <name type="scientific">Noccaea caerulescens</name>
    <name type="common">Alpine penny-cress</name>
    <name type="synonym">Thlaspi caerulescens</name>
    <dbReference type="NCBI Taxonomy" id="107243"/>
    <lineage>
        <taxon>Eukaryota</taxon>
        <taxon>Viridiplantae</taxon>
        <taxon>Streptophyta</taxon>
        <taxon>Embryophyta</taxon>
        <taxon>Tracheophyta</taxon>
        <taxon>Spermatophyta</taxon>
        <taxon>Magnoliopsida</taxon>
        <taxon>eudicotyledons</taxon>
        <taxon>Gunneridae</taxon>
        <taxon>Pentapetalae</taxon>
        <taxon>rosids</taxon>
        <taxon>malvids</taxon>
        <taxon>Brassicales</taxon>
        <taxon>Brassicaceae</taxon>
        <taxon>Coluteocarpeae</taxon>
        <taxon>Noccaea</taxon>
    </lineage>
</organism>
<evidence type="ECO:0000256" key="2">
    <source>
        <dbReference type="ARBA" id="ARBA00022737"/>
    </source>
</evidence>
<feature type="repeat" description="PPR" evidence="5">
    <location>
        <begin position="413"/>
        <end position="447"/>
    </location>
</feature>
<feature type="repeat" description="PPR" evidence="5">
    <location>
        <begin position="448"/>
        <end position="482"/>
    </location>
</feature>
<feature type="repeat" description="PPR" evidence="5">
    <location>
        <begin position="550"/>
        <end position="584"/>
    </location>
</feature>
<dbReference type="Pfam" id="PF20431">
    <property type="entry name" value="E_motif"/>
    <property type="match status" value="1"/>
</dbReference>
<dbReference type="PROSITE" id="PS51375">
    <property type="entry name" value="PPR"/>
    <property type="match status" value="9"/>
</dbReference>
<feature type="repeat" description="PPR" evidence="5">
    <location>
        <begin position="247"/>
        <end position="281"/>
    </location>
</feature>
<evidence type="ECO:0000256" key="3">
    <source>
        <dbReference type="ARBA" id="ARBA00022946"/>
    </source>
</evidence>
<name>A0A1J3IK72_NOCCA</name>
<protein>
    <submittedName>
        <fullName evidence="6">Pentatricopeptide repeat-containing protein, mitochondrial</fullName>
    </submittedName>
</protein>
<evidence type="ECO:0000256" key="4">
    <source>
        <dbReference type="ARBA" id="ARBA00023128"/>
    </source>
</evidence>
<dbReference type="FunFam" id="1.25.40.10:FF:000158">
    <property type="entry name" value="pentatricopeptide repeat-containing protein At2g33680"/>
    <property type="match status" value="1"/>
</dbReference>
<evidence type="ECO:0000256" key="5">
    <source>
        <dbReference type="PROSITE-ProRule" id="PRU00708"/>
    </source>
</evidence>
<dbReference type="GO" id="GO:0005739">
    <property type="term" value="C:mitochondrion"/>
    <property type="evidence" value="ECO:0007669"/>
    <property type="project" value="UniProtKB-SubCell"/>
</dbReference>
<dbReference type="GO" id="GO:0099402">
    <property type="term" value="P:plant organ development"/>
    <property type="evidence" value="ECO:0007669"/>
    <property type="project" value="UniProtKB-ARBA"/>
</dbReference>
<sequence length="642" mass="72880">MQSRALSRLTSYYRRALVLPISDNGRSVQLFSLVRSISSTNYPGSSRPRREGYIRNPNVVQERPEWLIGKLCRDGRIAEARKLFDGLPERDVITWTDLITGYTKFRNMREARELFDRADSRKNVVTWTAMVRGYLEAKQFSAAETLFLEMPERNVVSWNTMMNGYAQSGRIDKALKLFDEMPERNTVSWNTMITALVLRGRMEEATNLFERMPVRDVISETCMVDGLAKNGKVDEARRVFDCMTERNIVSWNAMITGYAHNNRIDEADQLFQVMPERDFASWNTMITGFMRNGETNRACGLFDRMPEKNVISWTTMITGYVENKENEDALKVFSNMLRDGCVKPNVGTYKSILSACSDLATLVEGQQIHQLISKSVHQKNESVTSALINMYSKSGELIDAKKVFDYGLVSQRDVISWNTMVAVYAHHGRGKEAIEMYEEMRKHGLKPSEVTYLNLLSACSHAGLVDKGMELFKELERDESLSIRDDHYTCFVDLCGRAGRLKDVLKFINSGEIRPSRSVFGALLSACNVHGEVSIAKEVVKKVLETGSDDAGTYVMMSNIYAANGKRKEAAEMRMKMKERGLKKQPGVSWIAVGNQSHAFVVGDLSHPRFEALDSVVTDLSNKMRKDKNMTSEAEDYEFLAI</sequence>
<keyword evidence="3" id="KW-0809">Transit peptide</keyword>
<feature type="repeat" description="PPR" evidence="5">
    <location>
        <begin position="91"/>
        <end position="121"/>
    </location>
</feature>
<dbReference type="NCBIfam" id="TIGR00756">
    <property type="entry name" value="PPR"/>
    <property type="match status" value="9"/>
</dbReference>
<proteinExistence type="predicted"/>
<keyword evidence="4" id="KW-0496">Mitochondrion</keyword>
<gene>
    <name evidence="6" type="ORF">MP_TR16015_c0_g1_i1_g.45547</name>
</gene>
<dbReference type="EMBL" id="GEVM01025163">
    <property type="protein sequence ID" value="JAU80775.1"/>
    <property type="molecule type" value="Transcribed_RNA"/>
</dbReference>